<comment type="caution">
    <text evidence="5">The sequence shown here is derived from an EMBL/GenBank/DDBJ whole genome shotgun (WGS) entry which is preliminary data.</text>
</comment>
<feature type="chain" id="PRO_5037737172" evidence="4">
    <location>
        <begin position="22"/>
        <end position="265"/>
    </location>
</feature>
<feature type="repeat" description="TPR" evidence="3">
    <location>
        <begin position="151"/>
        <end position="184"/>
    </location>
</feature>
<dbReference type="PROSITE" id="PS51257">
    <property type="entry name" value="PROKAR_LIPOPROTEIN"/>
    <property type="match status" value="1"/>
</dbReference>
<keyword evidence="6" id="KW-1185">Reference proteome</keyword>
<name>A0A941DDH8_9BURK</name>
<evidence type="ECO:0000256" key="2">
    <source>
        <dbReference type="ARBA" id="ARBA00022803"/>
    </source>
</evidence>
<sequence>MRFLKSTCVLVITFCAMSLSACSSSKFSNSLDDEKTVAENPDLQRRVSIRMQLAVDYFKEGQFKLALEEIRNVISISPQFANAYSLRALIQMEMNDPQRAEENFLHALKLDPSNSEIRNNYAWFLCQNGREKQALPLYDRILGDRSYPTPLKAMMSAGVCSLRMKDLNSAEKYFLMAYQLDPMNPTANANLAKVYYDKSQFDKARPFIQRVLKDEIFAADVLWIAIKIDHKLGDQTSVNNLGTQLRRRHPNSREFALFQKGAFNE</sequence>
<feature type="repeat" description="TPR" evidence="3">
    <location>
        <begin position="81"/>
        <end position="114"/>
    </location>
</feature>
<evidence type="ECO:0000313" key="5">
    <source>
        <dbReference type="EMBL" id="MBR7745470.1"/>
    </source>
</evidence>
<gene>
    <name evidence="5" type="primary">pilW</name>
    <name evidence="5" type="ORF">KDM92_02655</name>
</gene>
<dbReference type="EMBL" id="JAGSPM010000001">
    <property type="protein sequence ID" value="MBR7745470.1"/>
    <property type="molecule type" value="Genomic_DNA"/>
</dbReference>
<dbReference type="InterPro" id="IPR019734">
    <property type="entry name" value="TPR_rpt"/>
</dbReference>
<dbReference type="RefSeq" id="WP_212682866.1">
    <property type="nucleotide sequence ID" value="NZ_JAGSPM010000001.1"/>
</dbReference>
<keyword evidence="1" id="KW-0677">Repeat</keyword>
<organism evidence="5 6">
    <name type="scientific">Undibacterium baiyunense</name>
    <dbReference type="NCBI Taxonomy" id="2828731"/>
    <lineage>
        <taxon>Bacteria</taxon>
        <taxon>Pseudomonadati</taxon>
        <taxon>Pseudomonadota</taxon>
        <taxon>Betaproteobacteria</taxon>
        <taxon>Burkholderiales</taxon>
        <taxon>Oxalobacteraceae</taxon>
        <taxon>Undibacterium</taxon>
    </lineage>
</organism>
<keyword evidence="2 3" id="KW-0802">TPR repeat</keyword>
<feature type="repeat" description="TPR" evidence="3">
    <location>
        <begin position="47"/>
        <end position="80"/>
    </location>
</feature>
<dbReference type="Pfam" id="PF13431">
    <property type="entry name" value="TPR_17"/>
    <property type="match status" value="1"/>
</dbReference>
<dbReference type="InterPro" id="IPR011990">
    <property type="entry name" value="TPR-like_helical_dom_sf"/>
</dbReference>
<reference evidence="5 6" key="1">
    <citation type="submission" date="2021-04" db="EMBL/GenBank/DDBJ databases">
        <title>novel species isolated from subtropical streams in China.</title>
        <authorList>
            <person name="Lu H."/>
        </authorList>
    </citation>
    <scope>NUCLEOTIDE SEQUENCE [LARGE SCALE GENOMIC DNA]</scope>
    <source>
        <strain evidence="5 6">BYS107W</strain>
    </source>
</reference>
<evidence type="ECO:0000313" key="6">
    <source>
        <dbReference type="Proteomes" id="UP000680158"/>
    </source>
</evidence>
<evidence type="ECO:0000256" key="3">
    <source>
        <dbReference type="PROSITE-ProRule" id="PRU00339"/>
    </source>
</evidence>
<dbReference type="SUPFAM" id="SSF48452">
    <property type="entry name" value="TPR-like"/>
    <property type="match status" value="1"/>
</dbReference>
<feature type="signal peptide" evidence="4">
    <location>
        <begin position="1"/>
        <end position="21"/>
    </location>
</feature>
<dbReference type="Gene3D" id="1.25.40.10">
    <property type="entry name" value="Tetratricopeptide repeat domain"/>
    <property type="match status" value="1"/>
</dbReference>
<evidence type="ECO:0000256" key="4">
    <source>
        <dbReference type="SAM" id="SignalP"/>
    </source>
</evidence>
<dbReference type="Proteomes" id="UP000680158">
    <property type="component" value="Unassembled WGS sequence"/>
</dbReference>
<dbReference type="PANTHER" id="PTHR44858:SF1">
    <property type="entry name" value="UDP-N-ACETYLGLUCOSAMINE--PEPTIDE N-ACETYLGLUCOSAMINYLTRANSFERASE SPINDLY-RELATED"/>
    <property type="match status" value="1"/>
</dbReference>
<dbReference type="SMART" id="SM00028">
    <property type="entry name" value="TPR"/>
    <property type="match status" value="4"/>
</dbReference>
<dbReference type="PROSITE" id="PS50005">
    <property type="entry name" value="TPR"/>
    <property type="match status" value="3"/>
</dbReference>
<dbReference type="InterPro" id="IPR013360">
    <property type="entry name" value="Pilus_4_PilW"/>
</dbReference>
<dbReference type="InterPro" id="IPR050498">
    <property type="entry name" value="Ycf3"/>
</dbReference>
<dbReference type="NCBIfam" id="TIGR02521">
    <property type="entry name" value="type_IV_pilW"/>
    <property type="match status" value="1"/>
</dbReference>
<proteinExistence type="predicted"/>
<protein>
    <submittedName>
        <fullName evidence="5">Type IV pilus biogenesis/stability protein PilW</fullName>
    </submittedName>
</protein>
<evidence type="ECO:0000256" key="1">
    <source>
        <dbReference type="ARBA" id="ARBA00022737"/>
    </source>
</evidence>
<keyword evidence="4" id="KW-0732">Signal</keyword>
<dbReference type="AlphaFoldDB" id="A0A941DDH8"/>
<dbReference type="PANTHER" id="PTHR44858">
    <property type="entry name" value="TETRATRICOPEPTIDE REPEAT PROTEIN 6"/>
    <property type="match status" value="1"/>
</dbReference>
<accession>A0A941DDH8</accession>